<accession>A0A8H6A1S4</accession>
<dbReference type="Gene3D" id="3.20.20.80">
    <property type="entry name" value="Glycosidases"/>
    <property type="match status" value="1"/>
</dbReference>
<dbReference type="InterPro" id="IPR017853">
    <property type="entry name" value="GH"/>
</dbReference>
<name>A0A8H6A1S4_PETAA</name>
<proteinExistence type="predicted"/>
<dbReference type="GO" id="GO:0005975">
    <property type="term" value="P:carbohydrate metabolic process"/>
    <property type="evidence" value="ECO:0007669"/>
    <property type="project" value="InterPro"/>
</dbReference>
<evidence type="ECO:0000313" key="2">
    <source>
        <dbReference type="EMBL" id="KAF5857803.1"/>
    </source>
</evidence>
<reference evidence="2 3" key="1">
    <citation type="submission" date="2019-04" db="EMBL/GenBank/DDBJ databases">
        <title>Aspergillus burnettii sp. nov., novel species from soil in southeast Queensland.</title>
        <authorList>
            <person name="Gilchrist C.L.M."/>
            <person name="Pitt J.I."/>
            <person name="Lange L."/>
            <person name="Lacey H.J."/>
            <person name="Vuong D."/>
            <person name="Midgley D.J."/>
            <person name="Greenfield P."/>
            <person name="Bradbury M."/>
            <person name="Lacey E."/>
            <person name="Busk P.K."/>
            <person name="Pilgaard B."/>
            <person name="Chooi Y.H."/>
            <person name="Piggott A.M."/>
        </authorList>
    </citation>
    <scope>NUCLEOTIDE SEQUENCE [LARGE SCALE GENOMIC DNA]</scope>
    <source>
        <strain evidence="2 3">FRR 5400</strain>
    </source>
</reference>
<dbReference type="PROSITE" id="PS51910">
    <property type="entry name" value="GH18_2"/>
    <property type="match status" value="1"/>
</dbReference>
<dbReference type="InterPro" id="IPR001223">
    <property type="entry name" value="Glyco_hydro18_cat"/>
</dbReference>
<dbReference type="AlphaFoldDB" id="A0A8H6A1S4"/>
<evidence type="ECO:0000313" key="3">
    <source>
        <dbReference type="Proteomes" id="UP000541154"/>
    </source>
</evidence>
<organism evidence="2 3">
    <name type="scientific">Petromyces alliaceus</name>
    <name type="common">Aspergillus alliaceus</name>
    <dbReference type="NCBI Taxonomy" id="209559"/>
    <lineage>
        <taxon>Eukaryota</taxon>
        <taxon>Fungi</taxon>
        <taxon>Dikarya</taxon>
        <taxon>Ascomycota</taxon>
        <taxon>Pezizomycotina</taxon>
        <taxon>Eurotiomycetes</taxon>
        <taxon>Eurotiomycetidae</taxon>
        <taxon>Eurotiales</taxon>
        <taxon>Aspergillaceae</taxon>
        <taxon>Aspergillus</taxon>
        <taxon>Aspergillus subgen. Circumdati</taxon>
    </lineage>
</organism>
<comment type="caution">
    <text evidence="2">The sequence shown here is derived from an EMBL/GenBank/DDBJ whole genome shotgun (WGS) entry which is preliminary data.</text>
</comment>
<dbReference type="SUPFAM" id="SSF51445">
    <property type="entry name" value="(Trans)glycosidases"/>
    <property type="match status" value="1"/>
</dbReference>
<keyword evidence="3" id="KW-1185">Reference proteome</keyword>
<evidence type="ECO:0000259" key="1">
    <source>
        <dbReference type="PROSITE" id="PS51910"/>
    </source>
</evidence>
<dbReference type="EMBL" id="SPNV01000237">
    <property type="protein sequence ID" value="KAF5857803.1"/>
    <property type="molecule type" value="Genomic_DNA"/>
</dbReference>
<dbReference type="Proteomes" id="UP000541154">
    <property type="component" value="Unassembled WGS sequence"/>
</dbReference>
<protein>
    <recommendedName>
        <fullName evidence="1">GH18 domain-containing protein</fullName>
    </recommendedName>
</protein>
<gene>
    <name evidence="2" type="ORF">ETB97_005255</name>
</gene>
<sequence length="79" mass="8481">MMISYDTPQVALKKAEYIMSKGLGGGMWWESSSAKNGSDSLITTVVSSFGGVGALDQSHNELSYPISEYDNVKAGFPSR</sequence>
<feature type="domain" description="GH18" evidence="1">
    <location>
        <begin position="1"/>
        <end position="52"/>
    </location>
</feature>